<feature type="region of interest" description="Disordered" evidence="1">
    <location>
        <begin position="169"/>
        <end position="244"/>
    </location>
</feature>
<keyword evidence="2" id="KW-0472">Membrane</keyword>
<keyword evidence="2" id="KW-1133">Transmembrane helix</keyword>
<feature type="region of interest" description="Disordered" evidence="1">
    <location>
        <begin position="257"/>
        <end position="296"/>
    </location>
</feature>
<sequence length="296" mass="31912">MKKNLLFTFCCACVPGFGQMYYGYMRRGTSLALAFWGIVFLASLSGLGVLGLFLPVLWAYAFFDTFNIRNLTPEQQAAFGDAYIPNHAWLRQTKVDRVFSGGNAGKAAGVALLVLGALLLYNTVFSRFLWFLRDRIPFLYSIIDAGPPLLVAVLVIVLGLRLVQGKPLRFGGKRDDDSSPYTGSQGFGQPYTGPRPFEHEGSRTYTPQAGENGSNFYASPTENLVNEPPAAEPPPVPVPPTHDVVLTLGDDVAVAAPAAEAADEAAAPAQAPAEAEKPKKKSRAKKAPEKDDSNAE</sequence>
<evidence type="ECO:0000313" key="3">
    <source>
        <dbReference type="EMBL" id="CCO20892.1"/>
    </source>
</evidence>
<proteinExistence type="predicted"/>
<feature type="transmembrane region" description="Helical" evidence="2">
    <location>
        <begin position="34"/>
        <end position="63"/>
    </location>
</feature>
<reference evidence="3" key="1">
    <citation type="submission" date="2012-10" db="EMBL/GenBank/DDBJ databases">
        <authorList>
            <person name="Sandrine L."/>
        </authorList>
    </citation>
    <scope>NUCLEOTIDE SEQUENCE</scope>
</reference>
<feature type="compositionally biased region" description="Pro residues" evidence="1">
    <location>
        <begin position="230"/>
        <end position="240"/>
    </location>
</feature>
<evidence type="ECO:0000313" key="4">
    <source>
        <dbReference type="EMBL" id="CCO21537.1"/>
    </source>
</evidence>
<feature type="compositionally biased region" description="Low complexity" evidence="1">
    <location>
        <begin position="257"/>
        <end position="273"/>
    </location>
</feature>
<feature type="transmembrane region" description="Helical" evidence="2">
    <location>
        <begin position="107"/>
        <end position="132"/>
    </location>
</feature>
<organism evidence="3">
    <name type="scientific">termite gut metagenome</name>
    <dbReference type="NCBI Taxonomy" id="433724"/>
    <lineage>
        <taxon>unclassified sequences</taxon>
        <taxon>metagenomes</taxon>
        <taxon>organismal metagenomes</taxon>
    </lineage>
</organism>
<dbReference type="AlphaFoldDB" id="S0DDE0"/>
<evidence type="ECO:0000256" key="1">
    <source>
        <dbReference type="SAM" id="MobiDB-lite"/>
    </source>
</evidence>
<dbReference type="EMBL" id="HF548273">
    <property type="protein sequence ID" value="CCO20892.1"/>
    <property type="molecule type" value="Genomic_DNA"/>
</dbReference>
<feature type="compositionally biased region" description="Polar residues" evidence="1">
    <location>
        <begin position="203"/>
        <end position="224"/>
    </location>
</feature>
<gene>
    <name evidence="4" type="ORF">BN138_725</name>
    <name evidence="3" type="ORF">BN138_80</name>
</gene>
<name>S0DDE0_9ZZZZ</name>
<feature type="compositionally biased region" description="Basic and acidic residues" evidence="1">
    <location>
        <begin position="286"/>
        <end position="296"/>
    </location>
</feature>
<protein>
    <recommendedName>
        <fullName evidence="5">TM2 domain-containing protein</fullName>
    </recommendedName>
</protein>
<accession>S0DDE0</accession>
<keyword evidence="2" id="KW-0812">Transmembrane</keyword>
<dbReference type="EMBL" id="HF548310">
    <property type="protein sequence ID" value="CCO21537.1"/>
    <property type="molecule type" value="Genomic_DNA"/>
</dbReference>
<feature type="transmembrane region" description="Helical" evidence="2">
    <location>
        <begin position="138"/>
        <end position="163"/>
    </location>
</feature>
<reference evidence="3" key="2">
    <citation type="journal article" date="2013" name="Biotechnol. Biofuels">
        <title>Mining for hemicellulases in the fungus-growing termite Pseudacanthotermes militaris using functional metagenomics.</title>
        <authorList>
            <person name="Bastien G."/>
            <person name="Arnal G."/>
            <person name="Bozonnet S."/>
            <person name="Laguerre S."/>
            <person name="Ferreira F."/>
            <person name="Faure R."/>
            <person name="Henrissat B."/>
            <person name="Lefevre F."/>
            <person name="Robe P."/>
            <person name="Bouchez O."/>
            <person name="Noirot C."/>
            <person name="Dumon C."/>
            <person name="O'Donohue M."/>
        </authorList>
    </citation>
    <scope>NUCLEOTIDE SEQUENCE</scope>
</reference>
<evidence type="ECO:0000256" key="2">
    <source>
        <dbReference type="SAM" id="Phobius"/>
    </source>
</evidence>
<evidence type="ECO:0008006" key="5">
    <source>
        <dbReference type="Google" id="ProtNLM"/>
    </source>
</evidence>